<evidence type="ECO:0000256" key="2">
    <source>
        <dbReference type="SAM" id="SignalP"/>
    </source>
</evidence>
<feature type="chain" id="PRO_5041920337" evidence="2">
    <location>
        <begin position="19"/>
        <end position="84"/>
    </location>
</feature>
<dbReference type="Proteomes" id="UP001215598">
    <property type="component" value="Unassembled WGS sequence"/>
</dbReference>
<feature type="signal peptide" evidence="2">
    <location>
        <begin position="1"/>
        <end position="18"/>
    </location>
</feature>
<accession>A0AAD7H464</accession>
<name>A0AAD7H464_9AGAR</name>
<evidence type="ECO:0000313" key="4">
    <source>
        <dbReference type="Proteomes" id="UP001215598"/>
    </source>
</evidence>
<reference evidence="3" key="1">
    <citation type="submission" date="2023-03" db="EMBL/GenBank/DDBJ databases">
        <title>Massive genome expansion in bonnet fungi (Mycena s.s.) driven by repeated elements and novel gene families across ecological guilds.</title>
        <authorList>
            <consortium name="Lawrence Berkeley National Laboratory"/>
            <person name="Harder C.B."/>
            <person name="Miyauchi S."/>
            <person name="Viragh M."/>
            <person name="Kuo A."/>
            <person name="Thoen E."/>
            <person name="Andreopoulos B."/>
            <person name="Lu D."/>
            <person name="Skrede I."/>
            <person name="Drula E."/>
            <person name="Henrissat B."/>
            <person name="Morin E."/>
            <person name="Kohler A."/>
            <person name="Barry K."/>
            <person name="LaButti K."/>
            <person name="Morin E."/>
            <person name="Salamov A."/>
            <person name="Lipzen A."/>
            <person name="Mereny Z."/>
            <person name="Hegedus B."/>
            <person name="Baldrian P."/>
            <person name="Stursova M."/>
            <person name="Weitz H."/>
            <person name="Taylor A."/>
            <person name="Grigoriev I.V."/>
            <person name="Nagy L.G."/>
            <person name="Martin F."/>
            <person name="Kauserud H."/>
        </authorList>
    </citation>
    <scope>NUCLEOTIDE SEQUENCE</scope>
    <source>
        <strain evidence="3">CBHHK182m</strain>
    </source>
</reference>
<keyword evidence="2" id="KW-0732">Signal</keyword>
<evidence type="ECO:0000256" key="1">
    <source>
        <dbReference type="SAM" id="MobiDB-lite"/>
    </source>
</evidence>
<dbReference type="EMBL" id="JARKIB010000383">
    <property type="protein sequence ID" value="KAJ7711885.1"/>
    <property type="molecule type" value="Genomic_DNA"/>
</dbReference>
<keyword evidence="4" id="KW-1185">Reference proteome</keyword>
<evidence type="ECO:0000313" key="3">
    <source>
        <dbReference type="EMBL" id="KAJ7711885.1"/>
    </source>
</evidence>
<proteinExistence type="predicted"/>
<organism evidence="3 4">
    <name type="scientific">Mycena metata</name>
    <dbReference type="NCBI Taxonomy" id="1033252"/>
    <lineage>
        <taxon>Eukaryota</taxon>
        <taxon>Fungi</taxon>
        <taxon>Dikarya</taxon>
        <taxon>Basidiomycota</taxon>
        <taxon>Agaricomycotina</taxon>
        <taxon>Agaricomycetes</taxon>
        <taxon>Agaricomycetidae</taxon>
        <taxon>Agaricales</taxon>
        <taxon>Marasmiineae</taxon>
        <taxon>Mycenaceae</taxon>
        <taxon>Mycena</taxon>
    </lineage>
</organism>
<comment type="caution">
    <text evidence="3">The sequence shown here is derived from an EMBL/GenBank/DDBJ whole genome shotgun (WGS) entry which is preliminary data.</text>
</comment>
<dbReference type="AlphaFoldDB" id="A0AAD7H464"/>
<gene>
    <name evidence="3" type="ORF">B0H16DRAFT_1627222</name>
</gene>
<protein>
    <submittedName>
        <fullName evidence="3">Uncharacterized protein</fullName>
    </submittedName>
</protein>
<feature type="region of interest" description="Disordered" evidence="1">
    <location>
        <begin position="59"/>
        <end position="84"/>
    </location>
</feature>
<sequence>MFLSTLFLVLTAAASVQAAAIARQHNTGPPVFTATRVYETITDVPPYIITATTTMTWTQSPSTSIAHPTGPGLPPGAGAAGHPN</sequence>